<name>A0A9N9DA55_9GLOM</name>
<reference evidence="8" key="1">
    <citation type="submission" date="2021-06" db="EMBL/GenBank/DDBJ databases">
        <authorList>
            <person name="Kallberg Y."/>
            <person name="Tangrot J."/>
            <person name="Rosling A."/>
        </authorList>
    </citation>
    <scope>NUCLEOTIDE SEQUENCE</scope>
    <source>
        <strain evidence="8">CL551</strain>
    </source>
</reference>
<dbReference type="GO" id="GO:0005315">
    <property type="term" value="F:phosphate transmembrane transporter activity"/>
    <property type="evidence" value="ECO:0007669"/>
    <property type="project" value="InterPro"/>
</dbReference>
<comment type="subcellular location">
    <subcellularLocation>
        <location evidence="1 7">Membrane</location>
        <topology evidence="1 7">Multi-pass membrane protein</topology>
    </subcellularLocation>
</comment>
<keyword evidence="6 7" id="KW-0472">Membrane</keyword>
<evidence type="ECO:0000256" key="1">
    <source>
        <dbReference type="ARBA" id="ARBA00004141"/>
    </source>
</evidence>
<protein>
    <recommendedName>
        <fullName evidence="7">Phosphate transporter</fullName>
    </recommendedName>
</protein>
<dbReference type="OrthoDB" id="260807at2759"/>
<comment type="caution">
    <text evidence="8">The sequence shown here is derived from an EMBL/GenBank/DDBJ whole genome shotgun (WGS) entry which is preliminary data.</text>
</comment>
<feature type="transmembrane region" description="Helical" evidence="7">
    <location>
        <begin position="404"/>
        <end position="425"/>
    </location>
</feature>
<organism evidence="8 9">
    <name type="scientific">Acaulospora morrowiae</name>
    <dbReference type="NCBI Taxonomy" id="94023"/>
    <lineage>
        <taxon>Eukaryota</taxon>
        <taxon>Fungi</taxon>
        <taxon>Fungi incertae sedis</taxon>
        <taxon>Mucoromycota</taxon>
        <taxon>Glomeromycotina</taxon>
        <taxon>Glomeromycetes</taxon>
        <taxon>Diversisporales</taxon>
        <taxon>Acaulosporaceae</taxon>
        <taxon>Acaulospora</taxon>
    </lineage>
</organism>
<dbReference type="InterPro" id="IPR001204">
    <property type="entry name" value="Phos_transporter"/>
</dbReference>
<evidence type="ECO:0000256" key="7">
    <source>
        <dbReference type="RuleBase" id="RU363058"/>
    </source>
</evidence>
<keyword evidence="4 7" id="KW-0812">Transmembrane</keyword>
<dbReference type="PANTHER" id="PTHR11101">
    <property type="entry name" value="PHOSPHATE TRANSPORTER"/>
    <property type="match status" value="1"/>
</dbReference>
<dbReference type="Proteomes" id="UP000789342">
    <property type="component" value="Unassembled WGS sequence"/>
</dbReference>
<keyword evidence="2 7" id="KW-0813">Transport</keyword>
<evidence type="ECO:0000256" key="2">
    <source>
        <dbReference type="ARBA" id="ARBA00022448"/>
    </source>
</evidence>
<feature type="transmembrane region" description="Helical" evidence="7">
    <location>
        <begin position="86"/>
        <end position="106"/>
    </location>
</feature>
<keyword evidence="3 7" id="KW-0592">Phosphate transport</keyword>
<proteinExistence type="inferred from homology"/>
<evidence type="ECO:0000256" key="6">
    <source>
        <dbReference type="ARBA" id="ARBA00023136"/>
    </source>
</evidence>
<evidence type="ECO:0000256" key="4">
    <source>
        <dbReference type="ARBA" id="ARBA00022692"/>
    </source>
</evidence>
<feature type="transmembrane region" description="Helical" evidence="7">
    <location>
        <begin position="217"/>
        <end position="240"/>
    </location>
</feature>
<dbReference type="GO" id="GO:0016020">
    <property type="term" value="C:membrane"/>
    <property type="evidence" value="ECO:0007669"/>
    <property type="project" value="UniProtKB-SubCell"/>
</dbReference>
<evidence type="ECO:0000256" key="3">
    <source>
        <dbReference type="ARBA" id="ARBA00022592"/>
    </source>
</evidence>
<feature type="transmembrane region" description="Helical" evidence="7">
    <location>
        <begin position="491"/>
        <end position="518"/>
    </location>
</feature>
<evidence type="ECO:0000256" key="5">
    <source>
        <dbReference type="ARBA" id="ARBA00022989"/>
    </source>
</evidence>
<feature type="transmembrane region" description="Helical" evidence="7">
    <location>
        <begin position="47"/>
        <end position="66"/>
    </location>
</feature>
<evidence type="ECO:0000313" key="9">
    <source>
        <dbReference type="Proteomes" id="UP000789342"/>
    </source>
</evidence>
<gene>
    <name evidence="8" type="ORF">AMORRO_LOCUS9205</name>
</gene>
<dbReference type="GO" id="GO:0035435">
    <property type="term" value="P:phosphate ion transmembrane transport"/>
    <property type="evidence" value="ECO:0007669"/>
    <property type="project" value="TreeGrafter"/>
</dbReference>
<sequence length="524" mass="56641">MEIHEFTWLFVICLIAAFADAFGIGANDVANSFATSVGSRSLTLKQACVIAVFTEFLGAFLLGSHTAETIRSKILDVKLFAKEPELIMLAMTCALVGSASWVIFASSKGLPVSTTHSIVGAIIGVGIAAFGTDAIIWNYNGVAKIVTSWFISPAAAALVASIIYLITKYAVLLNANSFKRGLRTIPFYFSVTIAINVLYIVYKGSPALALENKGPEFIAPLTVGTAVFFALFSWLLYSVWLQRLIENKETGLRWYHIPVIRFIGPRFDKAAIEEGGNNGTDLKDNVTIENKEDETTAAEANSEEEGRNLTIVQKIWKKSIKFATRGVNKSVPDYKAHEHAQMHEEAVKYDENTEYLYSFLQVLTATFASFAHGSNDVANAIGPLSVTYGVWNSAKVDVSGKTPVPLWVLAYGGVAIDLGLILYGYHVMRSLGNRITYHSPSRGFSMELGAALTVVTASKLGLPISTTHCITGATVGVGLCNGSHKAINWPLVAWCVFSWILTLPVAGTIAGLLFAFAANSPKLV</sequence>
<feature type="transmembrane region" description="Helical" evidence="7">
    <location>
        <begin position="6"/>
        <end position="26"/>
    </location>
</feature>
<dbReference type="PANTHER" id="PTHR11101:SF80">
    <property type="entry name" value="PHOSPHATE TRANSPORTER"/>
    <property type="match status" value="1"/>
</dbReference>
<feature type="transmembrane region" description="Helical" evidence="7">
    <location>
        <begin position="149"/>
        <end position="173"/>
    </location>
</feature>
<evidence type="ECO:0000313" key="8">
    <source>
        <dbReference type="EMBL" id="CAG8633695.1"/>
    </source>
</evidence>
<comment type="similarity">
    <text evidence="7">Belongs to the inorganic phosphate transporter (PiT) (TC 2.A.20) family.</text>
</comment>
<feature type="transmembrane region" description="Helical" evidence="7">
    <location>
        <begin position="185"/>
        <end position="202"/>
    </location>
</feature>
<keyword evidence="5 7" id="KW-1133">Transmembrane helix</keyword>
<feature type="transmembrane region" description="Helical" evidence="7">
    <location>
        <begin position="118"/>
        <end position="137"/>
    </location>
</feature>
<keyword evidence="9" id="KW-1185">Reference proteome</keyword>
<dbReference type="Pfam" id="PF01384">
    <property type="entry name" value="PHO4"/>
    <property type="match status" value="1"/>
</dbReference>
<dbReference type="AlphaFoldDB" id="A0A9N9DA55"/>
<dbReference type="EMBL" id="CAJVPV010008696">
    <property type="protein sequence ID" value="CAG8633695.1"/>
    <property type="molecule type" value="Genomic_DNA"/>
</dbReference>
<comment type="function">
    <text evidence="7">Sodium-phosphate symporter.</text>
</comment>
<accession>A0A9N9DA55</accession>